<dbReference type="PANTHER" id="PTHR47052">
    <property type="entry name" value="CONSERVED SERINE PROLINE-RICH PROTEIN (AFU_ORTHOLOGUE AFUA_2G01790)"/>
    <property type="match status" value="1"/>
</dbReference>
<dbReference type="InterPro" id="IPR000008">
    <property type="entry name" value="C2_dom"/>
</dbReference>
<protein>
    <recommendedName>
        <fullName evidence="1">C2 domain-containing protein</fullName>
    </recommendedName>
</protein>
<dbReference type="PANTHER" id="PTHR47052:SF3">
    <property type="entry name" value="INGRESSION PROTEIN 1"/>
    <property type="match status" value="1"/>
</dbReference>
<dbReference type="InterPro" id="IPR052981">
    <property type="entry name" value="Ingression_C2_domain"/>
</dbReference>
<reference evidence="2" key="1">
    <citation type="journal article" date="2020" name="bioRxiv">
        <title>Comparative genomics of Chlamydomonas.</title>
        <authorList>
            <person name="Craig R.J."/>
            <person name="Hasan A.R."/>
            <person name="Ness R.W."/>
            <person name="Keightley P.D."/>
        </authorList>
    </citation>
    <scope>NUCLEOTIDE SEQUENCE</scope>
    <source>
        <strain evidence="2">SAG 7.73</strain>
    </source>
</reference>
<proteinExistence type="predicted"/>
<dbReference type="PROSITE" id="PS50004">
    <property type="entry name" value="C2"/>
    <property type="match status" value="1"/>
</dbReference>
<organism evidence="2 3">
    <name type="scientific">Chlamydomonas incerta</name>
    <dbReference type="NCBI Taxonomy" id="51695"/>
    <lineage>
        <taxon>Eukaryota</taxon>
        <taxon>Viridiplantae</taxon>
        <taxon>Chlorophyta</taxon>
        <taxon>core chlorophytes</taxon>
        <taxon>Chlorophyceae</taxon>
        <taxon>CS clade</taxon>
        <taxon>Chlamydomonadales</taxon>
        <taxon>Chlamydomonadaceae</taxon>
        <taxon>Chlamydomonas</taxon>
    </lineage>
</organism>
<dbReference type="EMBL" id="JAEHOC010000002">
    <property type="protein sequence ID" value="KAG2444411.1"/>
    <property type="molecule type" value="Genomic_DNA"/>
</dbReference>
<accession>A0A836B0Y4</accession>
<dbReference type="Pfam" id="PF00168">
    <property type="entry name" value="C2"/>
    <property type="match status" value="1"/>
</dbReference>
<dbReference type="CDD" id="cd00030">
    <property type="entry name" value="C2"/>
    <property type="match status" value="1"/>
</dbReference>
<name>A0A836B0Y4_CHLIN</name>
<dbReference type="InterPro" id="IPR035892">
    <property type="entry name" value="C2_domain_sf"/>
</dbReference>
<keyword evidence="3" id="KW-1185">Reference proteome</keyword>
<dbReference type="OrthoDB" id="419768at2759"/>
<dbReference type="Proteomes" id="UP000650467">
    <property type="component" value="Unassembled WGS sequence"/>
</dbReference>
<dbReference type="AlphaFoldDB" id="A0A836B0Y4"/>
<comment type="caution">
    <text evidence="2">The sequence shown here is derived from an EMBL/GenBank/DDBJ whole genome shotgun (WGS) entry which is preliminary data.</text>
</comment>
<evidence type="ECO:0000313" key="3">
    <source>
        <dbReference type="Proteomes" id="UP000650467"/>
    </source>
</evidence>
<evidence type="ECO:0000313" key="2">
    <source>
        <dbReference type="EMBL" id="KAG2444411.1"/>
    </source>
</evidence>
<sequence>MALEAGHLRCVLQYAKGLKDQDWFGKQDPYVKLRLGSQERRSRTCIDGGKNPVWEETFEFGIINENTLELTLFDEDTFTRDDLIGTATVSLARTREQGYEVVQAPVYTKHFKAKGYVQLSLSFTPNSKLRPGAAAAAPVAYGYPAAAPACGACGAYGGGYAQPQQQPAYMPAPSFYYPPPAAPAPAYAPPAPPAYGYGYGAPPAAYQSSASYSYPPPAPAAAPAYQPSQSYHYPPPAAAPPPAAYPGYGAPPAAGYGGYPGYGAVYGKSS</sequence>
<gene>
    <name evidence="2" type="ORF">HXX76_001164</name>
</gene>
<dbReference type="Gene3D" id="2.60.40.150">
    <property type="entry name" value="C2 domain"/>
    <property type="match status" value="1"/>
</dbReference>
<evidence type="ECO:0000259" key="1">
    <source>
        <dbReference type="PROSITE" id="PS50004"/>
    </source>
</evidence>
<dbReference type="SMART" id="SM00239">
    <property type="entry name" value="C2"/>
    <property type="match status" value="1"/>
</dbReference>
<dbReference type="SUPFAM" id="SSF49562">
    <property type="entry name" value="C2 domain (Calcium/lipid-binding domain, CaLB)"/>
    <property type="match status" value="1"/>
</dbReference>
<feature type="domain" description="C2" evidence="1">
    <location>
        <begin position="1"/>
        <end position="106"/>
    </location>
</feature>